<accession>A0A3A1YVC7</accession>
<evidence type="ECO:0000256" key="1">
    <source>
        <dbReference type="SAM" id="Phobius"/>
    </source>
</evidence>
<dbReference type="AlphaFoldDB" id="A0A3A1YVC7"/>
<feature type="transmembrane region" description="Helical" evidence="1">
    <location>
        <begin position="79"/>
        <end position="97"/>
    </location>
</feature>
<reference evidence="2 3" key="1">
    <citation type="submission" date="2017-08" db="EMBL/GenBank/DDBJ databases">
        <title>Pusillimonas indicus sp. nov., a member of the family Alcaligenaceae isolated from surface seawater.</title>
        <authorList>
            <person name="Li J."/>
        </authorList>
    </citation>
    <scope>NUCLEOTIDE SEQUENCE [LARGE SCALE GENOMIC DNA]</scope>
    <source>
        <strain evidence="2 3">L52-1-41</strain>
    </source>
</reference>
<proteinExistence type="predicted"/>
<gene>
    <name evidence="2" type="ORF">CJP73_05830</name>
</gene>
<dbReference type="EMBL" id="NQYH01000003">
    <property type="protein sequence ID" value="RIY41495.1"/>
    <property type="molecule type" value="Genomic_DNA"/>
</dbReference>
<keyword evidence="1" id="KW-1133">Transmembrane helix</keyword>
<keyword evidence="1" id="KW-0812">Transmembrane</keyword>
<feature type="transmembrane region" description="Helical" evidence="1">
    <location>
        <begin position="21"/>
        <end position="46"/>
    </location>
</feature>
<protein>
    <submittedName>
        <fullName evidence="2">Uncharacterized protein</fullName>
    </submittedName>
</protein>
<dbReference type="Proteomes" id="UP000266206">
    <property type="component" value="Unassembled WGS sequence"/>
</dbReference>
<keyword evidence="1" id="KW-0472">Membrane</keyword>
<evidence type="ECO:0000313" key="2">
    <source>
        <dbReference type="EMBL" id="RIY41495.1"/>
    </source>
</evidence>
<dbReference type="RefSeq" id="WP_119515759.1">
    <property type="nucleotide sequence ID" value="NZ_NQYH01000003.1"/>
</dbReference>
<evidence type="ECO:0000313" key="3">
    <source>
        <dbReference type="Proteomes" id="UP000266206"/>
    </source>
</evidence>
<organism evidence="2 3">
    <name type="scientific">Neopusillimonas maritima</name>
    <dbReference type="NCBI Taxonomy" id="2026239"/>
    <lineage>
        <taxon>Bacteria</taxon>
        <taxon>Pseudomonadati</taxon>
        <taxon>Pseudomonadota</taxon>
        <taxon>Betaproteobacteria</taxon>
        <taxon>Burkholderiales</taxon>
        <taxon>Alcaligenaceae</taxon>
        <taxon>Neopusillimonas</taxon>
    </lineage>
</organism>
<sequence>MKTESTHQPTPRDFSALRNTLLKLTATHKIICTVVVVVVALVWYYLLQRVVAFGHTVDYTGLEVLGGPTIEFLNRYNPYFWWALVALCTLIIAYFLINFVRAGRKRVNAQVVTTNTMQALVAQLSEPAKDVLRWVWDNPREPITVGDLQQTSRELRNGRAQKIATSREHVQLLGSSPVDAP</sequence>
<comment type="caution">
    <text evidence="2">The sequence shown here is derived from an EMBL/GenBank/DDBJ whole genome shotgun (WGS) entry which is preliminary data.</text>
</comment>
<dbReference type="OrthoDB" id="8634640at2"/>
<name>A0A3A1YVC7_9BURK</name>